<organism evidence="2 3">
    <name type="scientific">Methanolobus tindarius DSM 2278</name>
    <dbReference type="NCBI Taxonomy" id="1090322"/>
    <lineage>
        <taxon>Archaea</taxon>
        <taxon>Methanobacteriati</taxon>
        <taxon>Methanobacteriota</taxon>
        <taxon>Stenosarchaea group</taxon>
        <taxon>Methanomicrobia</taxon>
        <taxon>Methanosarcinales</taxon>
        <taxon>Methanosarcinaceae</taxon>
        <taxon>Methanolobus</taxon>
    </lineage>
</organism>
<proteinExistence type="predicted"/>
<dbReference type="AlphaFoldDB" id="W9DR26"/>
<keyword evidence="1" id="KW-0472">Membrane</keyword>
<dbReference type="EMBL" id="AZAJ01000001">
    <property type="protein sequence ID" value="ETA69129.1"/>
    <property type="molecule type" value="Genomic_DNA"/>
</dbReference>
<dbReference type="Proteomes" id="UP000019483">
    <property type="component" value="Unassembled WGS sequence"/>
</dbReference>
<evidence type="ECO:0000313" key="2">
    <source>
        <dbReference type="EMBL" id="ETA69129.1"/>
    </source>
</evidence>
<evidence type="ECO:0000313" key="3">
    <source>
        <dbReference type="Proteomes" id="UP000019483"/>
    </source>
</evidence>
<evidence type="ECO:0000256" key="1">
    <source>
        <dbReference type="SAM" id="Phobius"/>
    </source>
</evidence>
<name>W9DR26_METTI</name>
<keyword evidence="1" id="KW-0812">Transmembrane</keyword>
<protein>
    <recommendedName>
        <fullName evidence="4">DUF3566 domain-containing protein</fullName>
    </recommendedName>
</protein>
<reference evidence="2 3" key="1">
    <citation type="submission" date="2013-08" db="EMBL/GenBank/DDBJ databases">
        <authorList>
            <consortium name="DOE Joint Genome Institute"/>
            <person name="Eisen J."/>
            <person name="Huntemann M."/>
            <person name="Han J."/>
            <person name="Chen A."/>
            <person name="Kyrpides N."/>
            <person name="Mavromatis K."/>
            <person name="Markowitz V."/>
            <person name="Palaniappan K."/>
            <person name="Ivanova N."/>
            <person name="Schaumberg A."/>
            <person name="Pati A."/>
            <person name="Liolios K."/>
            <person name="Nordberg H.P."/>
            <person name="Cantor M.N."/>
            <person name="Hua S.X."/>
            <person name="Woyke T."/>
        </authorList>
    </citation>
    <scope>NUCLEOTIDE SEQUENCE [LARGE SCALE GENOMIC DNA]</scope>
    <source>
        <strain evidence="2 3">DSM 2278</strain>
    </source>
</reference>
<keyword evidence="1" id="KW-1133">Transmembrane helix</keyword>
<comment type="caution">
    <text evidence="2">The sequence shown here is derived from an EMBL/GenBank/DDBJ whole genome shotgun (WGS) entry which is preliminary data.</text>
</comment>
<feature type="transmembrane region" description="Helical" evidence="1">
    <location>
        <begin position="50"/>
        <end position="79"/>
    </location>
</feature>
<dbReference type="OrthoDB" id="384725at2157"/>
<feature type="transmembrane region" description="Helical" evidence="1">
    <location>
        <begin position="17"/>
        <end position="38"/>
    </location>
</feature>
<sequence length="98" mass="10281">MIEVNITKINPFSLGKVIALITGVIGLFFGLVGILFAGTQTMGSIGTTEIIAILSMILLAPLIYGILGFITGLIAATIFNASSGYIGGLEIEIEEKYD</sequence>
<evidence type="ECO:0008006" key="4">
    <source>
        <dbReference type="Google" id="ProtNLM"/>
    </source>
</evidence>
<gene>
    <name evidence="2" type="ORF">MettiDRAFT_2623</name>
</gene>
<dbReference type="RefSeq" id="WP_023846262.1">
    <property type="nucleotide sequence ID" value="NZ_AZAJ01000001.1"/>
</dbReference>
<keyword evidence="3" id="KW-1185">Reference proteome</keyword>
<accession>W9DR26</accession>